<protein>
    <recommendedName>
        <fullName evidence="2">orotate phosphoribosyltransferase</fullName>
        <ecNumber evidence="2">2.4.2.10</ecNumber>
    </recommendedName>
</protein>
<dbReference type="AlphaFoldDB" id="A0A382L822"/>
<keyword evidence="4" id="KW-0808">Transferase</keyword>
<dbReference type="UniPathway" id="UPA00070">
    <property type="reaction ID" value="UER00119"/>
</dbReference>
<evidence type="ECO:0000313" key="7">
    <source>
        <dbReference type="EMBL" id="SVC31197.1"/>
    </source>
</evidence>
<evidence type="ECO:0000256" key="4">
    <source>
        <dbReference type="ARBA" id="ARBA00022679"/>
    </source>
</evidence>
<proteinExistence type="inferred from homology"/>
<name>A0A382L822_9ZZZZ</name>
<dbReference type="GO" id="GO:0044205">
    <property type="term" value="P:'de novo' UMP biosynthetic process"/>
    <property type="evidence" value="ECO:0007669"/>
    <property type="project" value="UniProtKB-UniPathway"/>
</dbReference>
<dbReference type="PANTHER" id="PTHR19278:SF9">
    <property type="entry name" value="URIDINE 5'-MONOPHOSPHATE SYNTHASE"/>
    <property type="match status" value="1"/>
</dbReference>
<dbReference type="GO" id="GO:0004588">
    <property type="term" value="F:orotate phosphoribosyltransferase activity"/>
    <property type="evidence" value="ECO:0007669"/>
    <property type="project" value="UniProtKB-EC"/>
</dbReference>
<evidence type="ECO:0000256" key="1">
    <source>
        <dbReference type="ARBA" id="ARBA00004889"/>
    </source>
</evidence>
<dbReference type="HAMAP" id="MF_01208">
    <property type="entry name" value="PyrE"/>
    <property type="match status" value="1"/>
</dbReference>
<dbReference type="InterPro" id="IPR000836">
    <property type="entry name" value="PRTase_dom"/>
</dbReference>
<sequence>VNELDAFKIGDFTLSSGAKSKFYFDGRSLTLDGTGANLIAKIFLKELLKTEVQFIGGPATAAIPIIASLASLAKITNDINLQGFYVRSKPKEHGLTRSIEGNLKKHSRVIIIDDTLTTGGSLLEAINEV</sequence>
<dbReference type="InterPro" id="IPR023031">
    <property type="entry name" value="OPRT"/>
</dbReference>
<dbReference type="PANTHER" id="PTHR19278">
    <property type="entry name" value="OROTATE PHOSPHORIBOSYLTRANSFERASE"/>
    <property type="match status" value="1"/>
</dbReference>
<keyword evidence="3" id="KW-0328">Glycosyltransferase</keyword>
<reference evidence="7" key="1">
    <citation type="submission" date="2018-05" db="EMBL/GenBank/DDBJ databases">
        <authorList>
            <person name="Lanie J.A."/>
            <person name="Ng W.-L."/>
            <person name="Kazmierczak K.M."/>
            <person name="Andrzejewski T.M."/>
            <person name="Davidsen T.M."/>
            <person name="Wayne K.J."/>
            <person name="Tettelin H."/>
            <person name="Glass J.I."/>
            <person name="Rusch D."/>
            <person name="Podicherti R."/>
            <person name="Tsui H.-C.T."/>
            <person name="Winkler M.E."/>
        </authorList>
    </citation>
    <scope>NUCLEOTIDE SEQUENCE</scope>
</reference>
<evidence type="ECO:0000256" key="5">
    <source>
        <dbReference type="ARBA" id="ARBA00022975"/>
    </source>
</evidence>
<dbReference type="SUPFAM" id="SSF53271">
    <property type="entry name" value="PRTase-like"/>
    <property type="match status" value="1"/>
</dbReference>
<evidence type="ECO:0000256" key="3">
    <source>
        <dbReference type="ARBA" id="ARBA00022676"/>
    </source>
</evidence>
<dbReference type="EMBL" id="UINC01084494">
    <property type="protein sequence ID" value="SVC31197.1"/>
    <property type="molecule type" value="Genomic_DNA"/>
</dbReference>
<dbReference type="Pfam" id="PF00156">
    <property type="entry name" value="Pribosyltran"/>
    <property type="match status" value="1"/>
</dbReference>
<evidence type="ECO:0000259" key="6">
    <source>
        <dbReference type="Pfam" id="PF00156"/>
    </source>
</evidence>
<evidence type="ECO:0000256" key="2">
    <source>
        <dbReference type="ARBA" id="ARBA00011971"/>
    </source>
</evidence>
<gene>
    <name evidence="7" type="ORF">METZ01_LOCUS284051</name>
</gene>
<dbReference type="Gene3D" id="3.40.50.2020">
    <property type="match status" value="1"/>
</dbReference>
<organism evidence="7">
    <name type="scientific">marine metagenome</name>
    <dbReference type="NCBI Taxonomy" id="408172"/>
    <lineage>
        <taxon>unclassified sequences</taxon>
        <taxon>metagenomes</taxon>
        <taxon>ecological metagenomes</taxon>
    </lineage>
</organism>
<accession>A0A382L822</accession>
<dbReference type="NCBIfam" id="TIGR00336">
    <property type="entry name" value="pyrE"/>
    <property type="match status" value="1"/>
</dbReference>
<dbReference type="CDD" id="cd06223">
    <property type="entry name" value="PRTases_typeI"/>
    <property type="match status" value="1"/>
</dbReference>
<dbReference type="InterPro" id="IPR029057">
    <property type="entry name" value="PRTase-like"/>
</dbReference>
<comment type="pathway">
    <text evidence="1">Pyrimidine metabolism; UMP biosynthesis via de novo pathway; UMP from orotate: step 1/2.</text>
</comment>
<dbReference type="GO" id="GO:0019856">
    <property type="term" value="P:pyrimidine nucleobase biosynthetic process"/>
    <property type="evidence" value="ECO:0007669"/>
    <property type="project" value="TreeGrafter"/>
</dbReference>
<dbReference type="EC" id="2.4.2.10" evidence="2"/>
<keyword evidence="5" id="KW-0665">Pyrimidine biosynthesis</keyword>
<feature type="non-terminal residue" evidence="7">
    <location>
        <position position="1"/>
    </location>
</feature>
<feature type="domain" description="Phosphoribosyltransferase" evidence="6">
    <location>
        <begin position="37"/>
        <end position="127"/>
    </location>
</feature>
<feature type="non-terminal residue" evidence="7">
    <location>
        <position position="129"/>
    </location>
</feature>
<dbReference type="InterPro" id="IPR004467">
    <property type="entry name" value="Or_phspho_trans_dom"/>
</dbReference>